<proteinExistence type="predicted"/>
<protein>
    <submittedName>
        <fullName evidence="1">Uncharacterized protein</fullName>
    </submittedName>
</protein>
<evidence type="ECO:0000313" key="2">
    <source>
        <dbReference type="Proteomes" id="UP001321861"/>
    </source>
</evidence>
<dbReference type="AlphaFoldDB" id="A0AAU9CU85"/>
<evidence type="ECO:0000313" key="1">
    <source>
        <dbReference type="EMBL" id="BDR57569.1"/>
    </source>
</evidence>
<accession>A0AAU9CU85</accession>
<sequence length="61" mass="7130">MGHYLPLGKLIFNFNLTHWLTKIKSIRLKFITFVTVVDISSGKRYYDNCSNIEILLGRVEL</sequence>
<name>A0AAU9CU85_9LACO</name>
<gene>
    <name evidence="1" type="ORF">XA3_00100</name>
</gene>
<dbReference type="KEGG" id="xap:XA3_00100"/>
<dbReference type="Proteomes" id="UP001321861">
    <property type="component" value="Chromosome"/>
</dbReference>
<keyword evidence="2" id="KW-1185">Reference proteome</keyword>
<reference evidence="1 2" key="1">
    <citation type="journal article" date="2023" name="Microbiol. Spectr.">
        <title>Symbiosis of Carpenter Bees with Uncharacterized Lactic Acid Bacteria Showing NAD Auxotrophy.</title>
        <authorList>
            <person name="Kawasaki S."/>
            <person name="Ozawa K."/>
            <person name="Mori T."/>
            <person name="Yamamoto A."/>
            <person name="Ito M."/>
            <person name="Ohkuma M."/>
            <person name="Sakamoto M."/>
            <person name="Matsutani M."/>
        </authorList>
    </citation>
    <scope>NUCLEOTIDE SEQUENCE [LARGE SCALE GENOMIC DNA]</scope>
    <source>
        <strain evidence="1 2">XA3</strain>
    </source>
</reference>
<dbReference type="EMBL" id="AP026802">
    <property type="protein sequence ID" value="BDR57569.1"/>
    <property type="molecule type" value="Genomic_DNA"/>
</dbReference>
<organism evidence="1 2">
    <name type="scientific">Xylocopilactobacillus apicola</name>
    <dbReference type="NCBI Taxonomy" id="2932184"/>
    <lineage>
        <taxon>Bacteria</taxon>
        <taxon>Bacillati</taxon>
        <taxon>Bacillota</taxon>
        <taxon>Bacilli</taxon>
        <taxon>Lactobacillales</taxon>
        <taxon>Lactobacillaceae</taxon>
        <taxon>Xylocopilactobacillus</taxon>
    </lineage>
</organism>